<organism evidence="1 2">
    <name type="scientific">Paramecium bursaria Chlorella virus 1</name>
    <name type="common">PBCV-1</name>
    <dbReference type="NCBI Taxonomy" id="10506"/>
    <lineage>
        <taxon>Viruses</taxon>
        <taxon>Varidnaviria</taxon>
        <taxon>Bamfordvirae</taxon>
        <taxon>Nucleocytoviricota</taxon>
        <taxon>Megaviricetes</taxon>
        <taxon>Algavirales</taxon>
        <taxon>Phycodnaviridae</taxon>
        <taxon>Chlorovirus</taxon>
        <taxon>Chlorovirus vanettense</taxon>
    </lineage>
</organism>
<gene>
    <name evidence="1" type="primary">a504R</name>
</gene>
<reference evidence="1 2" key="7">
    <citation type="journal article" date="2000" name="Virology">
        <title>Characterization of a beta-1,3-glucanase encoded by chlorella virus PBCV-1.</title>
        <authorList>
            <person name="Sun L."/>
            <person name="Gurnon J.R."/>
            <person name="Adams B.J."/>
            <person name="Graves M.V."/>
            <person name="Van Etten J.L."/>
        </authorList>
    </citation>
    <scope>NUCLEOTIDE SEQUENCE [LARGE SCALE GENOMIC DNA]</scope>
</reference>
<reference evidence="1 2" key="8">
    <citation type="journal article" date="2010" name="J. Virol.">
        <title>Microarray analysis of Paramecium bursaria chlorella virus 1 transcription.</title>
        <authorList>
            <person name="Yanai-Balser G.M."/>
            <person name="Duncan G.A."/>
            <person name="Eudy J.D."/>
            <person name="Wang D."/>
            <person name="Li X."/>
            <person name="Agarkova I.V."/>
            <person name="Dunigan D.D."/>
            <person name="Van Etten J.L."/>
        </authorList>
    </citation>
    <scope>NUCLEOTIDE SEQUENCE [LARGE SCALE GENOMIC DNA]</scope>
</reference>
<name>Q98554_PBCV1</name>
<keyword evidence="2" id="KW-1185">Reference proteome</keyword>
<accession>Q98554</accession>
<reference evidence="1 2" key="6">
    <citation type="journal article" date="1999" name="Virology">
        <title>Chlorella virus PBCV-1 encodes a functional homospermidine synthase.</title>
        <authorList>
            <person name="Kaiser A."/>
            <person name="Vollmert M."/>
            <person name="Tholl D."/>
            <person name="Graves M.V."/>
            <person name="Gurnon J.R."/>
            <person name="Xing W."/>
            <person name="Lisec A.D."/>
            <person name="Nickerson K.W."/>
            <person name="Van Etten J.L."/>
        </authorList>
    </citation>
    <scope>NUCLEOTIDE SEQUENCE [LARGE SCALE GENOMIC DNA]</scope>
</reference>
<dbReference type="PIR" id="T18006">
    <property type="entry name" value="T18006"/>
</dbReference>
<evidence type="ECO:0000313" key="1">
    <source>
        <dbReference type="EMBL" id="AAC96871.1"/>
    </source>
</evidence>
<reference evidence="1 2" key="5">
    <citation type="journal article" date="1997" name="Virology">
        <title>Analysis of 74 kb of DNA located at the right end of the 330-kb chlorella virus PBCV-1 genome.</title>
        <authorList>
            <person name="Li Y."/>
            <person name="Lu Z."/>
            <person name="Sun L."/>
            <person name="Ropp S."/>
            <person name="Kutish G.F."/>
            <person name="Rock D.L."/>
            <person name="Van Etten J.L."/>
        </authorList>
    </citation>
    <scope>NUCLEOTIDE SEQUENCE [LARGE SCALE GENOMIC DNA]</scope>
</reference>
<proteinExistence type="predicted"/>
<dbReference type="RefSeq" id="NP_048860.1">
    <property type="nucleotide sequence ID" value="NC_000852.5"/>
</dbReference>
<dbReference type="KEGG" id="vg:918371"/>
<dbReference type="EMBL" id="JF411744">
    <property type="protein sequence ID" value="AAC96871.1"/>
    <property type="molecule type" value="Genomic_DNA"/>
</dbReference>
<dbReference type="Proteomes" id="UP000000862">
    <property type="component" value="Segment"/>
</dbReference>
<reference evidence="1 2" key="4">
    <citation type="journal article" date="1996" name="Virology">
        <title>Analysis of 76 kb of the chlorella virus PBCV-1 330-kb genome: map positions 182 to 258.</title>
        <authorList>
            <person name="Kutish G.F."/>
            <person name="Li Y."/>
            <person name="Lu Z."/>
            <person name="Furuta M."/>
            <person name="Rock D.L."/>
            <person name="Van Etten J.L."/>
        </authorList>
    </citation>
    <scope>NUCLEOTIDE SEQUENCE [LARGE SCALE GENOMIC DNA]</scope>
</reference>
<sequence length="96" mass="11689">MNRNYLFPFRYSVLVGTFEWLCFYDTHCGDNCFVIFITYQNDTTCDIFDIFALRFSNWQKNHRVVNRCPDVLRFIFILYYLGPIPSVDRIFVEFTR</sequence>
<reference evidence="1 2" key="1">
    <citation type="journal article" date="1995" name="Virology">
        <title>Analysis of 45 kb of DNA located at the left end of the chlorella virus PBCV-1 genome.</title>
        <authorList>
            <person name="Lu Z."/>
            <person name="Li Y."/>
            <person name="Zhang Y."/>
            <person name="Kutish G.F."/>
            <person name="Rock D.L."/>
            <person name="Van Etten J.L."/>
        </authorList>
    </citation>
    <scope>NUCLEOTIDE SEQUENCE [LARGE SCALE GENOMIC DNA]</scope>
</reference>
<reference evidence="1 2" key="2">
    <citation type="journal article" date="1995" name="Virology">
        <title>Analysis of 43 kb of the Chlorella virus PBCV-1 330-kb genome: map positions 45 to 88.</title>
        <authorList>
            <person name="Li Y."/>
            <person name="Lu Z."/>
            <person name="Burbank D.E."/>
            <person name="Kutish G.F."/>
            <person name="Rock D.L."/>
            <person name="Van Etten J.L."/>
        </authorList>
    </citation>
    <scope>NUCLEOTIDE SEQUENCE [LARGE SCALE GENOMIC DNA]</scope>
</reference>
<dbReference type="GeneID" id="918371"/>
<organismHost>
    <name type="scientific">Chlorella</name>
    <dbReference type="NCBI Taxonomy" id="3071"/>
</organismHost>
<protein>
    <submittedName>
        <fullName evidence="1">Uncharacterized protein</fullName>
    </submittedName>
</protein>
<evidence type="ECO:0000313" key="2">
    <source>
        <dbReference type="Proteomes" id="UP000000862"/>
    </source>
</evidence>
<reference evidence="1 2" key="3">
    <citation type="journal article" date="1996" name="Virology">
        <title>Analysis of 94 kb of the chlorella virus PBCV-1 330-kb genome: map positions 88 to 182.</title>
        <authorList>
            <person name="Lu Z."/>
            <person name="Li Y."/>
            <person name="Que Q."/>
            <person name="Kutish G.F."/>
            <person name="Rock D.L."/>
            <person name="Van Etten J.L."/>
        </authorList>
    </citation>
    <scope>NUCLEOTIDE SEQUENCE [LARGE SCALE GENOMIC DNA]</scope>
</reference>